<keyword evidence="1" id="KW-1133">Transmembrane helix</keyword>
<dbReference type="OrthoDB" id="292747at2759"/>
<keyword evidence="1" id="KW-0812">Transmembrane</keyword>
<comment type="catalytic activity">
    <reaction evidence="1">
        <text>a di-trans,poly-cis-dolichyl beta-D-mannosyl phosphate + L-threonyl-[protein] = 3-O-(alpha-D-mannosyl)-L-threonyl-[protein] + a di-trans,poly-cis-dolichyl phosphate + H(+)</text>
        <dbReference type="Rhea" id="RHEA:53396"/>
        <dbReference type="Rhea" id="RHEA-COMP:11060"/>
        <dbReference type="Rhea" id="RHEA-COMP:13547"/>
        <dbReference type="Rhea" id="RHEA-COMP:19498"/>
        <dbReference type="Rhea" id="RHEA-COMP:19501"/>
        <dbReference type="ChEBI" id="CHEBI:15378"/>
        <dbReference type="ChEBI" id="CHEBI:30013"/>
        <dbReference type="ChEBI" id="CHEBI:57683"/>
        <dbReference type="ChEBI" id="CHEBI:58211"/>
        <dbReference type="ChEBI" id="CHEBI:137323"/>
        <dbReference type="EC" id="2.4.1.109"/>
    </reaction>
</comment>
<evidence type="ECO:0000256" key="1">
    <source>
        <dbReference type="RuleBase" id="RU367007"/>
    </source>
</evidence>
<dbReference type="InterPro" id="IPR032421">
    <property type="entry name" value="PMT_4TMC"/>
</dbReference>
<keyword evidence="1" id="KW-0472">Membrane</keyword>
<organism evidence="3 4">
    <name type="scientific">Ephemerocybe angulata</name>
    <dbReference type="NCBI Taxonomy" id="980116"/>
    <lineage>
        <taxon>Eukaryota</taxon>
        <taxon>Fungi</taxon>
        <taxon>Dikarya</taxon>
        <taxon>Basidiomycota</taxon>
        <taxon>Agaricomycotina</taxon>
        <taxon>Agaricomycetes</taxon>
        <taxon>Agaricomycetidae</taxon>
        <taxon>Agaricales</taxon>
        <taxon>Agaricineae</taxon>
        <taxon>Psathyrellaceae</taxon>
        <taxon>Ephemerocybe</taxon>
    </lineage>
</organism>
<evidence type="ECO:0000259" key="2">
    <source>
        <dbReference type="Pfam" id="PF16192"/>
    </source>
</evidence>
<dbReference type="InterPro" id="IPR027005">
    <property type="entry name" value="PMT-like"/>
</dbReference>
<feature type="domain" description="Protein O-mannosyl-transferase C-terminal four TM" evidence="2">
    <location>
        <begin position="1"/>
        <end position="130"/>
    </location>
</feature>
<keyword evidence="4" id="KW-1185">Reference proteome</keyword>
<protein>
    <recommendedName>
        <fullName evidence="1">Dolichyl-phosphate-mannose--protein mannosyltransferase</fullName>
        <ecNumber evidence="1">2.4.1.109</ecNumber>
    </recommendedName>
</protein>
<dbReference type="GO" id="GO:0004169">
    <property type="term" value="F:dolichyl-phosphate-mannose-protein mannosyltransferase activity"/>
    <property type="evidence" value="ECO:0007669"/>
    <property type="project" value="UniProtKB-UniRule"/>
</dbReference>
<evidence type="ECO:0000313" key="3">
    <source>
        <dbReference type="EMBL" id="KAF6750517.1"/>
    </source>
</evidence>
<comment type="function">
    <text evidence="1">Transfers mannose from Dol-P-mannose to Ser or Thr residues on proteins.</text>
</comment>
<comment type="caution">
    <text evidence="1">Lacks conserved residue(s) required for the propagation of feature annotation.</text>
</comment>
<reference evidence="3 4" key="1">
    <citation type="submission" date="2020-07" db="EMBL/GenBank/DDBJ databases">
        <title>Comparative genomics of pyrophilous fungi reveals a link between fire events and developmental genes.</title>
        <authorList>
            <consortium name="DOE Joint Genome Institute"/>
            <person name="Steindorff A.S."/>
            <person name="Carver A."/>
            <person name="Calhoun S."/>
            <person name="Stillman K."/>
            <person name="Liu H."/>
            <person name="Lipzen A."/>
            <person name="Pangilinan J."/>
            <person name="Labutti K."/>
            <person name="Bruns T.D."/>
            <person name="Grigoriev I.V."/>
        </authorList>
    </citation>
    <scope>NUCLEOTIDE SEQUENCE [LARGE SCALE GENOMIC DNA]</scope>
    <source>
        <strain evidence="3 4">CBS 144469</strain>
    </source>
</reference>
<keyword evidence="1" id="KW-0808">Transferase</keyword>
<dbReference type="Proteomes" id="UP000521943">
    <property type="component" value="Unassembled WGS sequence"/>
</dbReference>
<feature type="transmembrane region" description="Helical" evidence="1">
    <location>
        <begin position="20"/>
        <end position="39"/>
    </location>
</feature>
<evidence type="ECO:0000313" key="4">
    <source>
        <dbReference type="Proteomes" id="UP000521943"/>
    </source>
</evidence>
<name>A0A8H6HQD8_9AGAR</name>
<dbReference type="AlphaFoldDB" id="A0A8H6HQD8"/>
<proteinExistence type="inferred from homology"/>
<dbReference type="PANTHER" id="PTHR10050:SF46">
    <property type="entry name" value="PROTEIN O-MANNOSYL-TRANSFERASE 2"/>
    <property type="match status" value="1"/>
</dbReference>
<dbReference type="UniPathway" id="UPA00378"/>
<feature type="transmembrane region" description="Helical" evidence="1">
    <location>
        <begin position="118"/>
        <end position="139"/>
    </location>
</feature>
<dbReference type="EC" id="2.4.1.109" evidence="1"/>
<comment type="pathway">
    <text evidence="1">Protein modification; protein glycosylation.</text>
</comment>
<keyword evidence="1" id="KW-0328">Glycosyltransferase</keyword>
<comment type="subcellular location">
    <subcellularLocation>
        <location evidence="1">Endoplasmic reticulum membrane</location>
        <topology evidence="1">Multi-pass membrane protein</topology>
    </subcellularLocation>
</comment>
<comment type="similarity">
    <text evidence="1">Belongs to the glycosyltransferase 39 family.</text>
</comment>
<accession>A0A8H6HQD8</accession>
<dbReference type="Pfam" id="PF16192">
    <property type="entry name" value="PMT_4TMC"/>
    <property type="match status" value="1"/>
</dbReference>
<comment type="catalytic activity">
    <reaction evidence="1">
        <text>a di-trans,poly-cis-dolichyl beta-D-mannosyl phosphate + L-seryl-[protein] = 3-O-(alpha-D-mannosyl)-L-seryl-[protein] + a di-trans,poly-cis-dolichyl phosphate + H(+)</text>
        <dbReference type="Rhea" id="RHEA:17377"/>
        <dbReference type="Rhea" id="RHEA-COMP:9863"/>
        <dbReference type="Rhea" id="RHEA-COMP:13546"/>
        <dbReference type="Rhea" id="RHEA-COMP:19498"/>
        <dbReference type="Rhea" id="RHEA-COMP:19501"/>
        <dbReference type="ChEBI" id="CHEBI:15378"/>
        <dbReference type="ChEBI" id="CHEBI:29999"/>
        <dbReference type="ChEBI" id="CHEBI:57683"/>
        <dbReference type="ChEBI" id="CHEBI:58211"/>
        <dbReference type="ChEBI" id="CHEBI:137321"/>
        <dbReference type="EC" id="2.4.1.109"/>
    </reaction>
</comment>
<dbReference type="GO" id="GO:0005789">
    <property type="term" value="C:endoplasmic reticulum membrane"/>
    <property type="evidence" value="ECO:0007669"/>
    <property type="project" value="UniProtKB-SubCell"/>
</dbReference>
<sequence length="146" mass="16733">MCGWGDNQIKYYLMSTPVVWWGNMISLGVALLTFAVYILRWQRKYNDMDTRAGMGPLPLMGKTALFGWAFHYVPFLIMGHVTYLHRYLPTLYFAVLMFGRVLDQFIFSSRRFSMRTKAIVFGVLLSILVATCSGGLVVWRLGLMGL</sequence>
<keyword evidence="1" id="KW-0256">Endoplasmic reticulum</keyword>
<dbReference type="EMBL" id="JACGCI010000056">
    <property type="protein sequence ID" value="KAF6750517.1"/>
    <property type="molecule type" value="Genomic_DNA"/>
</dbReference>
<feature type="transmembrane region" description="Helical" evidence="1">
    <location>
        <begin position="59"/>
        <end position="81"/>
    </location>
</feature>
<comment type="caution">
    <text evidence="3">The sequence shown here is derived from an EMBL/GenBank/DDBJ whole genome shotgun (WGS) entry which is preliminary data.</text>
</comment>
<dbReference type="PANTHER" id="PTHR10050">
    <property type="entry name" value="DOLICHYL-PHOSPHATE-MANNOSE--PROTEIN MANNOSYLTRANSFERASE"/>
    <property type="match status" value="1"/>
</dbReference>
<feature type="transmembrane region" description="Helical" evidence="1">
    <location>
        <begin position="87"/>
        <end position="106"/>
    </location>
</feature>
<gene>
    <name evidence="3" type="ORF">DFP72DRAFT_851604</name>
</gene>